<organism evidence="1">
    <name type="scientific">Brassica napus</name>
    <name type="common">Rape</name>
    <dbReference type="NCBI Taxonomy" id="3708"/>
    <lineage>
        <taxon>Eukaryota</taxon>
        <taxon>Viridiplantae</taxon>
        <taxon>Streptophyta</taxon>
        <taxon>Embryophyta</taxon>
        <taxon>Tracheophyta</taxon>
        <taxon>Spermatophyta</taxon>
        <taxon>Magnoliopsida</taxon>
        <taxon>eudicotyledons</taxon>
        <taxon>Gunneridae</taxon>
        <taxon>Pentapetalae</taxon>
        <taxon>rosids</taxon>
        <taxon>malvids</taxon>
        <taxon>Brassicales</taxon>
        <taxon>Brassicaceae</taxon>
        <taxon>Brassiceae</taxon>
        <taxon>Brassica</taxon>
    </lineage>
</organism>
<sequence>MLITFLDVELNSLSRHMETFMILRFVNILCYGLWDQDKLCCCTSELLCVLLHFGSNHVLPRKTERLILSKIVQVETFSNCALWT</sequence>
<dbReference type="EMBL" id="HG994367">
    <property type="protein sequence ID" value="CAF1707301.1"/>
    <property type="molecule type" value="Genomic_DNA"/>
</dbReference>
<dbReference type="Proteomes" id="UP001295469">
    <property type="component" value="Chromosome C03"/>
</dbReference>
<dbReference type="AlphaFoldDB" id="A0A816IFQ5"/>
<gene>
    <name evidence="1" type="ORF">DARMORV10_C03P62440.1</name>
</gene>
<reference evidence="1" key="1">
    <citation type="submission" date="2021-01" db="EMBL/GenBank/DDBJ databases">
        <authorList>
            <consortium name="Genoscope - CEA"/>
            <person name="William W."/>
        </authorList>
    </citation>
    <scope>NUCLEOTIDE SEQUENCE</scope>
</reference>
<proteinExistence type="predicted"/>
<name>A0A816IFQ5_BRANA</name>
<evidence type="ECO:0000313" key="1">
    <source>
        <dbReference type="EMBL" id="CAF1707301.1"/>
    </source>
</evidence>
<accession>A0A816IFQ5</accession>
<protein>
    <submittedName>
        <fullName evidence="1">(rape) hypothetical protein</fullName>
    </submittedName>
</protein>